<keyword evidence="3 6" id="KW-0285">Flavoprotein</keyword>
<dbReference type="Pfam" id="PF02771">
    <property type="entry name" value="Acyl-CoA_dh_N"/>
    <property type="match status" value="1"/>
</dbReference>
<dbReference type="PANTHER" id="PTHR43292">
    <property type="entry name" value="ACYL-COA DEHYDROGENASE"/>
    <property type="match status" value="1"/>
</dbReference>
<evidence type="ECO:0000313" key="10">
    <source>
        <dbReference type="EMBL" id="MFD1319656.1"/>
    </source>
</evidence>
<dbReference type="InterPro" id="IPR006091">
    <property type="entry name" value="Acyl-CoA_Oxase/DH_mid-dom"/>
</dbReference>
<keyword evidence="4 6" id="KW-0274">FAD</keyword>
<feature type="domain" description="Acyl-CoA dehydrogenase/oxidase N-terminal" evidence="9">
    <location>
        <begin position="6"/>
        <end position="119"/>
    </location>
</feature>
<dbReference type="Gene3D" id="1.20.140.10">
    <property type="entry name" value="Butyryl-CoA Dehydrogenase, subunit A, domain 3"/>
    <property type="match status" value="1"/>
</dbReference>
<dbReference type="InterPro" id="IPR009075">
    <property type="entry name" value="AcylCo_DH/oxidase_C"/>
</dbReference>
<dbReference type="Proteomes" id="UP001597260">
    <property type="component" value="Unassembled WGS sequence"/>
</dbReference>
<evidence type="ECO:0000256" key="2">
    <source>
        <dbReference type="ARBA" id="ARBA00009347"/>
    </source>
</evidence>
<dbReference type="Pfam" id="PF02770">
    <property type="entry name" value="Acyl-CoA_dh_M"/>
    <property type="match status" value="1"/>
</dbReference>
<evidence type="ECO:0000256" key="3">
    <source>
        <dbReference type="ARBA" id="ARBA00022630"/>
    </source>
</evidence>
<evidence type="ECO:0000256" key="6">
    <source>
        <dbReference type="RuleBase" id="RU362125"/>
    </source>
</evidence>
<dbReference type="EMBL" id="JBHTMP010000001">
    <property type="protein sequence ID" value="MFD1319656.1"/>
    <property type="molecule type" value="Genomic_DNA"/>
</dbReference>
<gene>
    <name evidence="10" type="ORF">ACFQ4H_00990</name>
</gene>
<accession>A0ABW3Y7N7</accession>
<evidence type="ECO:0000313" key="11">
    <source>
        <dbReference type="Proteomes" id="UP001597260"/>
    </source>
</evidence>
<keyword evidence="11" id="KW-1185">Reference proteome</keyword>
<evidence type="ECO:0000256" key="1">
    <source>
        <dbReference type="ARBA" id="ARBA00001974"/>
    </source>
</evidence>
<dbReference type="InterPro" id="IPR009100">
    <property type="entry name" value="AcylCoA_DH/oxidase_NM_dom_sf"/>
</dbReference>
<comment type="similarity">
    <text evidence="2 6">Belongs to the acyl-CoA dehydrogenase family.</text>
</comment>
<dbReference type="Gene3D" id="2.40.110.10">
    <property type="entry name" value="Butyryl-CoA Dehydrogenase, subunit A, domain 2"/>
    <property type="match status" value="1"/>
</dbReference>
<feature type="domain" description="Acyl-CoA dehydrogenase/oxidase C-terminal" evidence="7">
    <location>
        <begin position="229"/>
        <end position="381"/>
    </location>
</feature>
<dbReference type="PANTHER" id="PTHR43292:SF3">
    <property type="entry name" value="ACYL-COA DEHYDROGENASE FADE29"/>
    <property type="match status" value="1"/>
</dbReference>
<dbReference type="InterPro" id="IPR052161">
    <property type="entry name" value="Mycobact_Acyl-CoA_DH"/>
</dbReference>
<evidence type="ECO:0000259" key="7">
    <source>
        <dbReference type="Pfam" id="PF00441"/>
    </source>
</evidence>
<evidence type="ECO:0000259" key="9">
    <source>
        <dbReference type="Pfam" id="PF02771"/>
    </source>
</evidence>
<protein>
    <submittedName>
        <fullName evidence="10">Acyl-CoA dehydrogenase family protein</fullName>
    </submittedName>
</protein>
<dbReference type="SUPFAM" id="SSF47203">
    <property type="entry name" value="Acyl-CoA dehydrogenase C-terminal domain-like"/>
    <property type="match status" value="1"/>
</dbReference>
<feature type="domain" description="Acyl-CoA oxidase/dehydrogenase middle" evidence="8">
    <location>
        <begin position="123"/>
        <end position="211"/>
    </location>
</feature>
<evidence type="ECO:0000256" key="5">
    <source>
        <dbReference type="ARBA" id="ARBA00023002"/>
    </source>
</evidence>
<dbReference type="InterPro" id="IPR037069">
    <property type="entry name" value="AcylCoA_DH/ox_N_sf"/>
</dbReference>
<comment type="cofactor">
    <cofactor evidence="1 6">
        <name>FAD</name>
        <dbReference type="ChEBI" id="CHEBI:57692"/>
    </cofactor>
</comment>
<dbReference type="SUPFAM" id="SSF56645">
    <property type="entry name" value="Acyl-CoA dehydrogenase NM domain-like"/>
    <property type="match status" value="1"/>
</dbReference>
<keyword evidence="5 6" id="KW-0560">Oxidoreductase</keyword>
<reference evidence="11" key="1">
    <citation type="journal article" date="2019" name="Int. J. Syst. Evol. Microbiol.">
        <title>The Global Catalogue of Microorganisms (GCM) 10K type strain sequencing project: providing services to taxonomists for standard genome sequencing and annotation.</title>
        <authorList>
            <consortium name="The Broad Institute Genomics Platform"/>
            <consortium name="The Broad Institute Genome Sequencing Center for Infectious Disease"/>
            <person name="Wu L."/>
            <person name="Ma J."/>
        </authorList>
    </citation>
    <scope>NUCLEOTIDE SEQUENCE [LARGE SCALE GENOMIC DNA]</scope>
    <source>
        <strain evidence="11">JCM 31037</strain>
    </source>
</reference>
<dbReference type="RefSeq" id="WP_377565760.1">
    <property type="nucleotide sequence ID" value="NZ_JBHTMP010000001.1"/>
</dbReference>
<comment type="caution">
    <text evidence="10">The sequence shown here is derived from an EMBL/GenBank/DDBJ whole genome shotgun (WGS) entry which is preliminary data.</text>
</comment>
<sequence>MFLDYTPEQQELRRQLRAYFKALLTPEVREAIGGTNEDRPAYREVVRQIGRDGWLGLGWPTEYGGQGRSAIDQYILFDEVQRAGAPFPFVTINNIGPAIQRFGTEEQKRALLPGMLTGDILFAIGYSEPEAGTDLASLKTKAELVDDQWLINGNKVFTSGASQADYIWLACRTNPEAPRHRGISIIIVPTATPGFSCTPIATSGLTHTNTTYYNDVRVPPENLVGEVDGGWKLITSQLGHERVGLAAFGGRTEQLWADTVDWCRRTQVDGQQLIDQSWVRHDLARSYVEIEAMRLLNWKLAVPDEGQSPAPAAAAVAKVFGTETHDRVCRTLLGAVGPLATRRPGAPAAPLAGRLEALTRGSYINTFGGGTNEVLRDMIAVNGLGMPRKGR</sequence>
<dbReference type="InterPro" id="IPR013786">
    <property type="entry name" value="AcylCoA_DH/ox_N"/>
</dbReference>
<evidence type="ECO:0000256" key="4">
    <source>
        <dbReference type="ARBA" id="ARBA00022827"/>
    </source>
</evidence>
<dbReference type="Gene3D" id="1.10.540.10">
    <property type="entry name" value="Acyl-CoA dehydrogenase/oxidase, N-terminal domain"/>
    <property type="match status" value="1"/>
</dbReference>
<dbReference type="InterPro" id="IPR036250">
    <property type="entry name" value="AcylCo_DH-like_C"/>
</dbReference>
<organism evidence="10 11">
    <name type="scientific">Micromonospora sonneratiae</name>
    <dbReference type="NCBI Taxonomy" id="1184706"/>
    <lineage>
        <taxon>Bacteria</taxon>
        <taxon>Bacillati</taxon>
        <taxon>Actinomycetota</taxon>
        <taxon>Actinomycetes</taxon>
        <taxon>Micromonosporales</taxon>
        <taxon>Micromonosporaceae</taxon>
        <taxon>Micromonospora</taxon>
    </lineage>
</organism>
<dbReference type="InterPro" id="IPR046373">
    <property type="entry name" value="Acyl-CoA_Oxase/DH_mid-dom_sf"/>
</dbReference>
<proteinExistence type="inferred from homology"/>
<evidence type="ECO:0000259" key="8">
    <source>
        <dbReference type="Pfam" id="PF02770"/>
    </source>
</evidence>
<dbReference type="Pfam" id="PF00441">
    <property type="entry name" value="Acyl-CoA_dh_1"/>
    <property type="match status" value="1"/>
</dbReference>
<name>A0ABW3Y7N7_9ACTN</name>